<dbReference type="EMBL" id="CP049838">
    <property type="protein sequence ID" value="QJT03859.1"/>
    <property type="molecule type" value="Genomic_DNA"/>
</dbReference>
<dbReference type="AlphaFoldDB" id="A0A6M4WUU8"/>
<dbReference type="Proteomes" id="UP000502665">
    <property type="component" value="Chromosome"/>
</dbReference>
<protein>
    <submittedName>
        <fullName evidence="2">Uncharacterized protein</fullName>
    </submittedName>
</protein>
<keyword evidence="1" id="KW-1133">Transmembrane helix</keyword>
<feature type="transmembrane region" description="Helical" evidence="1">
    <location>
        <begin position="72"/>
        <end position="91"/>
    </location>
</feature>
<organism evidence="2 3">
    <name type="scientific">Streptomyces asoensis</name>
    <dbReference type="NCBI Taxonomy" id="249586"/>
    <lineage>
        <taxon>Bacteria</taxon>
        <taxon>Bacillati</taxon>
        <taxon>Actinomycetota</taxon>
        <taxon>Actinomycetes</taxon>
        <taxon>Kitasatosporales</taxon>
        <taxon>Streptomycetaceae</taxon>
        <taxon>Streptomyces</taxon>
    </lineage>
</organism>
<feature type="transmembrane region" description="Helical" evidence="1">
    <location>
        <begin position="42"/>
        <end position="60"/>
    </location>
</feature>
<evidence type="ECO:0000313" key="2">
    <source>
        <dbReference type="EMBL" id="QJT03859.1"/>
    </source>
</evidence>
<gene>
    <name evidence="2" type="ORF">G9272_29230</name>
</gene>
<proteinExistence type="predicted"/>
<evidence type="ECO:0000256" key="1">
    <source>
        <dbReference type="SAM" id="Phobius"/>
    </source>
</evidence>
<accession>A0A6M4WUU8</accession>
<keyword evidence="1" id="KW-0812">Transmembrane</keyword>
<feature type="transmembrane region" description="Helical" evidence="1">
    <location>
        <begin position="6"/>
        <end position="30"/>
    </location>
</feature>
<keyword evidence="3" id="KW-1185">Reference proteome</keyword>
<keyword evidence="1" id="KW-0472">Membrane</keyword>
<reference evidence="2" key="1">
    <citation type="submission" date="2020-03" db="EMBL/GenBank/DDBJ databases">
        <title>Molecular networking-based the target discovery of potent antiproliferative macrolactams: 5/6/7/16 polycyclic ansamycins and glycosylated trienomycin from Streptomyces cacaoi subsp. asoensis.</title>
        <authorList>
            <person name="Liu L.-L."/>
        </authorList>
    </citation>
    <scope>NUCLEOTIDE SEQUENCE [LARGE SCALE GENOMIC DNA]</scope>
    <source>
        <strain evidence="2">H2S5</strain>
    </source>
</reference>
<name>A0A6M4WUU8_9ACTN</name>
<dbReference type="RefSeq" id="WP_171399259.1">
    <property type="nucleotide sequence ID" value="NZ_CP049838.1"/>
</dbReference>
<evidence type="ECO:0000313" key="3">
    <source>
        <dbReference type="Proteomes" id="UP000502665"/>
    </source>
</evidence>
<sequence length="106" mass="11037">MNWTAVGIAAAVVTAVAAAGVAAVTTGWLPPTRRKRILRPKLWGASLLLIAFGLAFFLFLGPLGGTPSRHPYLPFLGIGVNFAGLALQLLAQRPGRPPLPPTTIAS</sequence>